<keyword evidence="1 2" id="KW-1015">Disulfide bond</keyword>
<evidence type="ECO:0000313" key="9">
    <source>
        <dbReference type="EMBL" id="CAG4954372.1"/>
    </source>
</evidence>
<evidence type="ECO:0000256" key="1">
    <source>
        <dbReference type="ARBA" id="ARBA00023157"/>
    </source>
</evidence>
<protein>
    <submittedName>
        <fullName evidence="9">(apollo) hypothetical protein</fullName>
    </submittedName>
</protein>
<dbReference type="PROSITE" id="PS50026">
    <property type="entry name" value="EGF_3"/>
    <property type="match status" value="2"/>
</dbReference>
<sequence>MMILATRDKILIFFLLPPDTANDYQTDEDSGEEDNVSINNLPGSLLRAPAELAASTSMEKPETEDQTPPEFQEPLKKRVMNYNWRKRDLQLRPIVWKPLYHTPIERSPIEWFSLLFSEEVFEMLTIETNRYLARKLLSADVKIEEMKCLVGILLVSGYCQVSRRRMYWENASDSRNSLIASALSRDRFTLIYSNIHVADNLNLDTSDKFAKVRPLLKVLTMRENRSGKCPLLSNKEAKTKERGFYDYRISDDIIICKWHDNSIVSVCSNAVGVDPVHKSERYSQQLKKKISVSQPHLIQQYNKNMGGVDLSDQNISSLRTSIRGKKWYMPLILHCIDMSVQNAWLLYRHNGGNIDLLNFRRRIANYIIDCNKQRERPGPSRPSSITSDSRYDGKEHYVSKQEKRTRYTIMRRLLSITLVTIAFDYVSSQENREHQGLLTCGGHLRGHVGTIQTPNFPNPFPVPIKCRWVIEHDIVNGTISIYFTQQYTTSGLTFTEYMYYDESYKLGERRALTVTEENITRIKWLQVQSPVLVVELNLDRLEGTQLRALDLLSVFGFNVTYVVQKPQDPPGPPSCSAIECRLLGHCYARHDYKKFFCSCFEGYTGVDCGVGPLCPRTSNMCKNGGTCRQMGPAAVSCICSPGYTGDLCESQIAAPECGIEECFEGCKKTTGCDCSPKESDFTSARFETRLQIIDQGSNNITQEIERQIFNYLRASNITLEDEIEILNMSSPEINGARTVWLRVWSTRREAGTLRAAFSRLAATRTLTDQLRVLPATLHFDMQPALSLHALIVNQRPEVWEGSEFIFSCMAYGSPDIEFTWYKDGVNINFNGTTRDIWTRTVAEDALGRRMSVLGVSEARTLDSGRWSCSAYDAGRRRCRALRLVVLRPPDIRLMPSALTVNKGDNVSITCLAGASRAHGALGFSWAREKTLLKLAPGREVWEDLYPAGSVLKLYNVQKSGEFRCQVSSIVGTNAKGVTMWVLGGNDEACEAEASHGLRWPKTAPGAHASASCPPGHTGETTRFCEPKTTQHGVKWMLPDFSGCIADSLRDIYDQFTRISYGYSWSNVADIAHQYGALLRSLPALPGAGVIPLRHSRSMVEYLLSAAGNLRDRFKSIEHLLSIYDTLLRHPDSFLDEEKIYELQNAVVETAGMKEYVNILNRELTVKTQPIKEDNAAHFNFSPSVGTYDWVLTSAGVELIGRIGNASVIVIQYRNLTPRLPSLRKSFEHSRPFSPNGRELEYMPTSQQIQVSAHANGLDLSLQHSVTLLFTHYKNYSTVESRLACGLRTTSEPHIWNIKACDVRIAESTYVSCRCRGLGTFALFTIAQPKLTDVDRDLRGVVKITVGLGGAMCLTAAVLQLLALVPAKKPRLPVLLKAATAGTHSAAILMLLECDSRQEEACPGALGWFCAACWCAGWAALCAQPLMLQAELAGRGQRAPSVGLVAGVCTLAWLTARLCGGAPLQLGSASQVVCAAGCALLAILCIILALCVSFRLRTITHKMPAERRTYLNDRRRIIRHTLVLLFTTSAAQTTGVMYVQPGTRHIAQVAAFSAAVLANGIAMLICYVIHDDECLQSAKRVLSLPSHREWEDSPAGDTSLSLYIKQNGEVESRGGVGMLESSSSPVSPVTSYWRAPGLESPTGMHRRQSMPDSRADIVRCVEFKDSIATPHRFETRHITKTHAACDLIPHSSIQTEYIARVCLELGVVNTPPPRESPVSVLTCSVDFEPYSEKRFDTSKESCSICIQSNPNMSRIPSPPIKSCLKKKDKNQKFTSSISLPSMDVTCEEPKMKSDIDQVNREWKKAYDSPETNKMLSKISNDLDFLLNRTQVFSKNSIHNYMEKVST</sequence>
<feature type="disulfide bond" evidence="2">
    <location>
        <begin position="580"/>
        <end position="597"/>
    </location>
</feature>
<evidence type="ECO:0000259" key="6">
    <source>
        <dbReference type="PROSITE" id="PS50026"/>
    </source>
</evidence>
<evidence type="ECO:0000256" key="4">
    <source>
        <dbReference type="SAM" id="Phobius"/>
    </source>
</evidence>
<dbReference type="InterPro" id="IPR000859">
    <property type="entry name" value="CUB_dom"/>
</dbReference>
<dbReference type="InterPro" id="IPR007110">
    <property type="entry name" value="Ig-like_dom"/>
</dbReference>
<dbReference type="Pfam" id="PF00008">
    <property type="entry name" value="EGF"/>
    <property type="match status" value="1"/>
</dbReference>
<dbReference type="SMART" id="SM00008">
    <property type="entry name" value="HormR"/>
    <property type="match status" value="1"/>
</dbReference>
<dbReference type="InterPro" id="IPR000742">
    <property type="entry name" value="EGF"/>
</dbReference>
<evidence type="ECO:0000313" key="10">
    <source>
        <dbReference type="Proteomes" id="UP000691718"/>
    </source>
</evidence>
<dbReference type="PANTHER" id="PTHR47055">
    <property type="entry name" value="DDE_TNP_1_7 DOMAIN-CONTAINING PROTEIN"/>
    <property type="match status" value="1"/>
</dbReference>
<feature type="domain" description="Ig-like" evidence="8">
    <location>
        <begin position="783"/>
        <end position="882"/>
    </location>
</feature>
<dbReference type="PROSITE" id="PS01186">
    <property type="entry name" value="EGF_2"/>
    <property type="match status" value="2"/>
</dbReference>
<dbReference type="GO" id="GO:0004930">
    <property type="term" value="F:G protein-coupled receptor activity"/>
    <property type="evidence" value="ECO:0007669"/>
    <property type="project" value="InterPro"/>
</dbReference>
<evidence type="ECO:0000259" key="8">
    <source>
        <dbReference type="PROSITE" id="PS50835"/>
    </source>
</evidence>
<dbReference type="GO" id="GO:0016020">
    <property type="term" value="C:membrane"/>
    <property type="evidence" value="ECO:0007669"/>
    <property type="project" value="InterPro"/>
</dbReference>
<feature type="transmembrane region" description="Helical" evidence="4">
    <location>
        <begin position="1516"/>
        <end position="1538"/>
    </location>
</feature>
<dbReference type="CDD" id="cd00054">
    <property type="entry name" value="EGF_CA"/>
    <property type="match status" value="1"/>
</dbReference>
<dbReference type="Pfam" id="PF13895">
    <property type="entry name" value="Ig_2"/>
    <property type="match status" value="1"/>
</dbReference>
<gene>
    <name evidence="9" type="ORF">PAPOLLO_LOCUS5107</name>
</gene>
<dbReference type="PROSITE" id="PS01180">
    <property type="entry name" value="CUB"/>
    <property type="match status" value="1"/>
</dbReference>
<dbReference type="PROSITE" id="PS50835">
    <property type="entry name" value="IG_LIKE"/>
    <property type="match status" value="2"/>
</dbReference>
<dbReference type="InterPro" id="IPR001879">
    <property type="entry name" value="GPCR_2_extracellular_dom"/>
</dbReference>
<keyword evidence="4" id="KW-0812">Transmembrane</keyword>
<dbReference type="Proteomes" id="UP000691718">
    <property type="component" value="Unassembled WGS sequence"/>
</dbReference>
<dbReference type="InterPro" id="IPR052638">
    <property type="entry name" value="PiggyBac_TE-derived"/>
</dbReference>
<feature type="transmembrane region" description="Helical" evidence="4">
    <location>
        <begin position="1544"/>
        <end position="1569"/>
    </location>
</feature>
<dbReference type="GO" id="GO:0043565">
    <property type="term" value="F:sequence-specific DNA binding"/>
    <property type="evidence" value="ECO:0007669"/>
    <property type="project" value="TreeGrafter"/>
</dbReference>
<dbReference type="OrthoDB" id="6138650at2759"/>
<name>A0A8S3WDG3_PARAO</name>
<dbReference type="InterPro" id="IPR029526">
    <property type="entry name" value="PGBD"/>
</dbReference>
<comment type="caution">
    <text evidence="2">Lacks conserved residue(s) required for the propagation of feature annotation.</text>
</comment>
<feature type="domain" description="EGF-like" evidence="6">
    <location>
        <begin position="610"/>
        <end position="649"/>
    </location>
</feature>
<feature type="domain" description="CUB" evidence="5">
    <location>
        <begin position="440"/>
        <end position="564"/>
    </location>
</feature>
<organism evidence="9 10">
    <name type="scientific">Parnassius apollo</name>
    <name type="common">Apollo butterfly</name>
    <name type="synonym">Papilio apollo</name>
    <dbReference type="NCBI Taxonomy" id="110799"/>
    <lineage>
        <taxon>Eukaryota</taxon>
        <taxon>Metazoa</taxon>
        <taxon>Ecdysozoa</taxon>
        <taxon>Arthropoda</taxon>
        <taxon>Hexapoda</taxon>
        <taxon>Insecta</taxon>
        <taxon>Pterygota</taxon>
        <taxon>Neoptera</taxon>
        <taxon>Endopterygota</taxon>
        <taxon>Lepidoptera</taxon>
        <taxon>Glossata</taxon>
        <taxon>Ditrysia</taxon>
        <taxon>Papilionoidea</taxon>
        <taxon>Papilionidae</taxon>
        <taxon>Parnassiinae</taxon>
        <taxon>Parnassini</taxon>
        <taxon>Parnassius</taxon>
        <taxon>Parnassius</taxon>
    </lineage>
</organism>
<evidence type="ECO:0000259" key="5">
    <source>
        <dbReference type="PROSITE" id="PS01180"/>
    </source>
</evidence>
<comment type="caution">
    <text evidence="9">The sequence shown here is derived from an EMBL/GenBank/DDBJ whole genome shotgun (WGS) entry which is preliminary data.</text>
</comment>
<feature type="disulfide bond" evidence="2">
    <location>
        <begin position="639"/>
        <end position="648"/>
    </location>
</feature>
<reference evidence="9" key="1">
    <citation type="submission" date="2021-04" db="EMBL/GenBank/DDBJ databases">
        <authorList>
            <person name="Tunstrom K."/>
        </authorList>
    </citation>
    <scope>NUCLEOTIDE SEQUENCE</scope>
</reference>
<evidence type="ECO:0000256" key="2">
    <source>
        <dbReference type="PROSITE-ProRule" id="PRU00076"/>
    </source>
</evidence>
<feature type="domain" description="EGF-like" evidence="6">
    <location>
        <begin position="571"/>
        <end position="609"/>
    </location>
</feature>
<keyword evidence="10" id="KW-1185">Reference proteome</keyword>
<dbReference type="InterPro" id="IPR003599">
    <property type="entry name" value="Ig_sub"/>
</dbReference>
<evidence type="ECO:0000256" key="3">
    <source>
        <dbReference type="SAM" id="MobiDB-lite"/>
    </source>
</evidence>
<dbReference type="PROSITE" id="PS50227">
    <property type="entry name" value="G_PROTEIN_RECEP_F2_3"/>
    <property type="match status" value="1"/>
</dbReference>
<dbReference type="EMBL" id="CAJQZP010000288">
    <property type="protein sequence ID" value="CAG4954372.1"/>
    <property type="molecule type" value="Genomic_DNA"/>
</dbReference>
<keyword evidence="4" id="KW-0472">Membrane</keyword>
<dbReference type="SMART" id="SM00409">
    <property type="entry name" value="IG"/>
    <property type="match status" value="2"/>
</dbReference>
<dbReference type="SMART" id="SM00181">
    <property type="entry name" value="EGF"/>
    <property type="match status" value="2"/>
</dbReference>
<accession>A0A8S3WDG3</accession>
<evidence type="ECO:0000259" key="7">
    <source>
        <dbReference type="PROSITE" id="PS50227"/>
    </source>
</evidence>
<proteinExistence type="predicted"/>
<dbReference type="PANTHER" id="PTHR47055:SF3">
    <property type="entry name" value="PHORBOL-ESTER_DAG-TYPE DOMAIN-CONTAINING PROTEIN"/>
    <property type="match status" value="1"/>
</dbReference>
<keyword evidence="4" id="KW-1133">Transmembrane helix</keyword>
<keyword evidence="2" id="KW-0245">EGF-like domain</keyword>
<feature type="domain" description="Ig-like" evidence="8">
    <location>
        <begin position="889"/>
        <end position="978"/>
    </location>
</feature>
<feature type="domain" description="G-protein coupled receptors family 2 profile 1" evidence="7">
    <location>
        <begin position="963"/>
        <end position="1047"/>
    </location>
</feature>
<dbReference type="Pfam" id="PF13843">
    <property type="entry name" value="DDE_Tnp_1_7"/>
    <property type="match status" value="1"/>
</dbReference>
<dbReference type="PROSITE" id="PS00022">
    <property type="entry name" value="EGF_1"/>
    <property type="match status" value="2"/>
</dbReference>
<feature type="disulfide bond" evidence="2">
    <location>
        <begin position="599"/>
        <end position="608"/>
    </location>
</feature>
<feature type="region of interest" description="Disordered" evidence="3">
    <location>
        <begin position="373"/>
        <end position="397"/>
    </location>
</feature>
<feature type="transmembrane region" description="Helical" evidence="4">
    <location>
        <begin position="1467"/>
        <end position="1495"/>
    </location>
</feature>